<dbReference type="RefSeq" id="WP_223610961.1">
    <property type="nucleotide sequence ID" value="NZ_JAHDUW010000001.1"/>
</dbReference>
<evidence type="ECO:0000313" key="9">
    <source>
        <dbReference type="EMBL" id="TDQ67931.1"/>
    </source>
</evidence>
<dbReference type="GO" id="GO:0055085">
    <property type="term" value="P:transmembrane transport"/>
    <property type="evidence" value="ECO:0007669"/>
    <property type="project" value="InterPro"/>
</dbReference>
<dbReference type="EMBL" id="SNYS01000010">
    <property type="protein sequence ID" value="TDQ67931.1"/>
    <property type="molecule type" value="Genomic_DNA"/>
</dbReference>
<evidence type="ECO:0000313" key="10">
    <source>
        <dbReference type="Proteomes" id="UP000294855"/>
    </source>
</evidence>
<keyword evidence="10" id="KW-1185">Reference proteome</keyword>
<comment type="subcellular location">
    <subcellularLocation>
        <location evidence="1 7">Cell membrane</location>
        <topology evidence="1 7">Multi-pass membrane protein</topology>
    </subcellularLocation>
</comment>
<evidence type="ECO:0000256" key="6">
    <source>
        <dbReference type="ARBA" id="ARBA00023136"/>
    </source>
</evidence>
<feature type="transmembrane region" description="Helical" evidence="7">
    <location>
        <begin position="131"/>
        <end position="151"/>
    </location>
</feature>
<protein>
    <submittedName>
        <fullName evidence="9">NitT/TauT family transport system permease protein</fullName>
    </submittedName>
</protein>
<dbReference type="CDD" id="cd06261">
    <property type="entry name" value="TM_PBP2"/>
    <property type="match status" value="1"/>
</dbReference>
<dbReference type="PANTHER" id="PTHR30151:SF0">
    <property type="entry name" value="ABC TRANSPORTER PERMEASE PROTEIN MJ0413-RELATED"/>
    <property type="match status" value="1"/>
</dbReference>
<keyword evidence="2 7" id="KW-0813">Transport</keyword>
<feature type="transmembrane region" description="Helical" evidence="7">
    <location>
        <begin position="16"/>
        <end position="36"/>
    </location>
</feature>
<dbReference type="InterPro" id="IPR035906">
    <property type="entry name" value="MetI-like_sf"/>
</dbReference>
<feature type="transmembrane region" description="Helical" evidence="7">
    <location>
        <begin position="42"/>
        <end position="63"/>
    </location>
</feature>
<feature type="domain" description="ABC transmembrane type-1" evidence="8">
    <location>
        <begin position="66"/>
        <end position="248"/>
    </location>
</feature>
<evidence type="ECO:0000259" key="8">
    <source>
        <dbReference type="PROSITE" id="PS50928"/>
    </source>
</evidence>
<dbReference type="AlphaFoldDB" id="A0A484F2R7"/>
<evidence type="ECO:0000256" key="1">
    <source>
        <dbReference type="ARBA" id="ARBA00004651"/>
    </source>
</evidence>
<dbReference type="Pfam" id="PF00528">
    <property type="entry name" value="BPD_transp_1"/>
    <property type="match status" value="1"/>
</dbReference>
<reference evidence="9 10" key="1">
    <citation type="submission" date="2019-03" db="EMBL/GenBank/DDBJ databases">
        <title>Genomic Encyclopedia of Type Strains, Phase IV (KMG-IV): sequencing the most valuable type-strain genomes for metagenomic binning, comparative biology and taxonomic classification.</title>
        <authorList>
            <person name="Goeker M."/>
        </authorList>
    </citation>
    <scope>NUCLEOTIDE SEQUENCE [LARGE SCALE GENOMIC DNA]</scope>
    <source>
        <strain evidence="9 10">DSM 13328</strain>
    </source>
</reference>
<feature type="transmembrane region" description="Helical" evidence="7">
    <location>
        <begin position="229"/>
        <end position="252"/>
    </location>
</feature>
<comment type="caution">
    <text evidence="9">The sequence shown here is derived from an EMBL/GenBank/DDBJ whole genome shotgun (WGS) entry which is preliminary data.</text>
</comment>
<dbReference type="SUPFAM" id="SSF161098">
    <property type="entry name" value="MetI-like"/>
    <property type="match status" value="1"/>
</dbReference>
<evidence type="ECO:0000256" key="5">
    <source>
        <dbReference type="ARBA" id="ARBA00022989"/>
    </source>
</evidence>
<dbReference type="InterPro" id="IPR000515">
    <property type="entry name" value="MetI-like"/>
</dbReference>
<keyword evidence="6 7" id="KW-0472">Membrane</keyword>
<dbReference type="PANTHER" id="PTHR30151">
    <property type="entry name" value="ALKANE SULFONATE ABC TRANSPORTER-RELATED, MEMBRANE SUBUNIT"/>
    <property type="match status" value="1"/>
</dbReference>
<dbReference type="Proteomes" id="UP000294855">
    <property type="component" value="Unassembled WGS sequence"/>
</dbReference>
<keyword evidence="5 7" id="KW-1133">Transmembrane helix</keyword>
<keyword evidence="4 7" id="KW-0812">Transmembrane</keyword>
<sequence length="265" mass="29531">MNSFIIGMESQNVQKIVIGALSLAAFAILWELLAIIVNNSFYLPRFSSVLSAFFSVIQSSFFFNDVAISLYHFIIGFAFALIIGIPIGMLMGWFPVLDKALNPIVEIFRPIPPLAWIPFAIIWLKLTHQAAGFIIFMGMVFPIIINTYSGFKNIPKIYVEAAKVLGSVSSIKLIKNVAIPAASPMILSGIKTAMGVGWMCLAASEMFGVSDSGIGYKIWFYYGIQAMDYVVVYMLILGFIGLLLDFLFRYFIQNRVLKWQKGTVV</sequence>
<evidence type="ECO:0000256" key="7">
    <source>
        <dbReference type="RuleBase" id="RU363032"/>
    </source>
</evidence>
<evidence type="ECO:0000256" key="2">
    <source>
        <dbReference type="ARBA" id="ARBA00022448"/>
    </source>
</evidence>
<dbReference type="GO" id="GO:0005886">
    <property type="term" value="C:plasma membrane"/>
    <property type="evidence" value="ECO:0007669"/>
    <property type="project" value="UniProtKB-SubCell"/>
</dbReference>
<comment type="similarity">
    <text evidence="7">Belongs to the binding-protein-dependent transport system permease family.</text>
</comment>
<keyword evidence="3" id="KW-1003">Cell membrane</keyword>
<feature type="transmembrane region" description="Helical" evidence="7">
    <location>
        <begin position="70"/>
        <end position="95"/>
    </location>
</feature>
<evidence type="ECO:0000256" key="3">
    <source>
        <dbReference type="ARBA" id="ARBA00022475"/>
    </source>
</evidence>
<organism evidence="9 10">
    <name type="scientific">Methanimicrococcus blatticola</name>
    <dbReference type="NCBI Taxonomy" id="91560"/>
    <lineage>
        <taxon>Archaea</taxon>
        <taxon>Methanobacteriati</taxon>
        <taxon>Methanobacteriota</taxon>
        <taxon>Stenosarchaea group</taxon>
        <taxon>Methanomicrobia</taxon>
        <taxon>Methanosarcinales</taxon>
        <taxon>Methanosarcinaceae</taxon>
        <taxon>Methanimicrococcus</taxon>
    </lineage>
</organism>
<evidence type="ECO:0000256" key="4">
    <source>
        <dbReference type="ARBA" id="ARBA00022692"/>
    </source>
</evidence>
<gene>
    <name evidence="9" type="ORF">C7391_1485</name>
</gene>
<name>A0A484F2R7_9EURY</name>
<accession>A0A484F2R7</accession>
<proteinExistence type="inferred from homology"/>
<feature type="transmembrane region" description="Helical" evidence="7">
    <location>
        <begin position="186"/>
        <end position="209"/>
    </location>
</feature>
<dbReference type="PROSITE" id="PS50928">
    <property type="entry name" value="ABC_TM1"/>
    <property type="match status" value="1"/>
</dbReference>
<dbReference type="Gene3D" id="1.10.3720.10">
    <property type="entry name" value="MetI-like"/>
    <property type="match status" value="1"/>
</dbReference>